<dbReference type="VEuPathDB" id="TriTrypDB:LDHU3_32.4100"/>
<gene>
    <name evidence="5" type="ORF">CGC21_21150</name>
</gene>
<name>A0A504X3Y5_LEIDO</name>
<dbReference type="VEuPathDB" id="TriTrypDB:LdCL_320038500"/>
<dbReference type="InterPro" id="IPR020859">
    <property type="entry name" value="ROC"/>
</dbReference>
<dbReference type="SUPFAM" id="SSF52540">
    <property type="entry name" value="P-loop containing nucleoside triphosphate hydrolases"/>
    <property type="match status" value="1"/>
</dbReference>
<feature type="region of interest" description="Disordered" evidence="3">
    <location>
        <begin position="166"/>
        <end position="196"/>
    </location>
</feature>
<feature type="domain" description="Roc" evidence="4">
    <location>
        <begin position="261"/>
        <end position="467"/>
    </location>
</feature>
<dbReference type="Pfam" id="PF08477">
    <property type="entry name" value="Roc"/>
    <property type="match status" value="1"/>
</dbReference>
<keyword evidence="1" id="KW-0677">Repeat</keyword>
<protein>
    <submittedName>
        <fullName evidence="5">Ras family protein</fullName>
    </submittedName>
</protein>
<dbReference type="CDD" id="cd20335">
    <property type="entry name" value="BRcat_RBR"/>
    <property type="match status" value="1"/>
</dbReference>
<dbReference type="Proteomes" id="UP000318447">
    <property type="component" value="Unassembled WGS sequence"/>
</dbReference>
<dbReference type="VEuPathDB" id="TriTrypDB:LdBPK_323250.1"/>
<feature type="region of interest" description="Disordered" evidence="3">
    <location>
        <begin position="2025"/>
        <end position="2067"/>
    </location>
</feature>
<feature type="compositionally biased region" description="Low complexity" evidence="3">
    <location>
        <begin position="63"/>
        <end position="73"/>
    </location>
</feature>
<sequence>MFHRSDDSSLEASPVHPTATSEAAITQPPPLGPNLVQEVSTTFPIRDDNADSGQTPLRRAISEEASAPSHAAAGIYSDGAESPPPKAPTRAQAVEARPVVSSTEAAAHVDPSTAVATVVASAVMAPAVAGKEGAGAVVQGKVLHTSAEPRAANDLPITRGRVAPDVHESAPHAAAASERTATKRNGGTGGGDPQLSDLQEYLRQMREQTKGRSLMARYVLQNAVSDVVHSSSSSVTAANADSLHPRGIMKLVQGVPRLRFRNQQVHRRKIILLGYQEVGKTSLRKCFESEPFFFKSLPEVRTTSGVEVQEKSMTIDGDSVHIILSDFAGQESYHSHTYFLTERSIFVLVWKLSAVEQDFLSSGINVREEERLQRWIAEVFAKYPHARIVLVATHLDELRVQGQRSVEMILNKVEGKLRSFIDDLIAASNTTATPTTLGAPALASSSTAAGGATSSSKGQISSHLAQPRYARRVIVGNFAVSCKTRLIIAAGNALRHLSGEKISALLKYLGALLKEDCFADREYPAAVVPGRHAKLIESLEDVKRRHPVKLLMRLSEFVQMAVNVGIESEEELLQVARLMHSWDMVYLFNQYSIEANPLIVLYPRWLNRMAASLFSYAHLLRTPLHMRSMIGGLEYLVSNAEMADMCLMRKGYLRWPLARVLFHKPLSDFLRRPPDDADVAMCLELLEAMQLVYPVEVESDEFEVLAEEVPVDPSVGRPVIKSQKITRYYVPSLAPLETPQSLKKLAPVLFHRGVRVRLEFNLLPDELWWRFQCKLHRFIKSVTVYQPAVGGMDDEDLLLNGFRLREADEEHNRWRDSLWLMGRCCRVLVYRDGANAVSVLSAENTSRGSEEVLQAVEDALVGLLQEYKGVQRRTFVACPNQDCGGWLEADVVASSVSITCPTCKQTFESKQIVSSGIGPLGAPRFSQTLLVEAGELLAFCLSHRSCLHMCRYLGIPYKGPSPAREESVEAEADSESDSRQTDALGTHVEYLHALDKVVQAVLFRSWMQRTEEQERRRRMLEDEPTPAVTTKIWKWERRTALYEEQVASENAPRSCSVSASLPTPHPTPFANFMLAIRISAAEEDDLRVGLQRFLDKLRQHQPLFTEDDEATLDGTFKGGGSSPSMAKCRKVPAASPTTTGSPTFASASVIDLDVPLSAPLFLTAVNIFEAKLLSKSKRVSTDALKLVRQAYALVWRDPGYLATLMNGDPCLAGSSSTGSSTTPPDGWSRRPSSVPLASSLSKPHLTCQALFSASAPAPTQRPDRRLALQLDECIRTLLVYANTSVNLCQSVSTNTRTLLLLAFVTCAARRLEEEDDVPYGDGPGSVADIVVGNRNLHAEMKKLESLWRSCGIEGRVADYLRECYLVEFLLDAALPPAVCSARYDGLQMAVHEKKQRIISDVVASRAGFASMMRMAPLRGLCGLANMSAFGNSKLRARLLDKMASEGVVERLAAEMAAAMEAVLAPDTATTTPAHSSTKRPRQSAVYGGSPAHQRSRAGASRSASRQGSLDSVSPAGKERRAMTIARASTSLERLLDSDPTPVERIGQCVDILMLLTCPDLRPPDGGEESPSRSSTSSASAVVRSTTWASRDAALHEICLYLLAICFVSKTHARYAELSSLQLYAADCMLQCAAYSGAFYAMVVHAMDVLIDMIESMSAAPVASAQRTPLSSGRASCSRLVSPQKNWRKDAEEGDRLDSERGRRVLQHLLPGDEAGLLPLLTNLLQYTIHAQANAKSIRRWFGFLADRLLPEVFEAPQLTTGRRSSATWGLQQQQEQRRRSQADSRASRLPGALGNGSPAAADGAFDAPVLARDLTRAEVVAAAPYFCFARRAVEETSWRDGTELLFAKVVLLAFHVIVTQGHRCNLLFGQACACYDVVAPVLLLRSSQSDNGASPGSRSPRSSRRSSQSSTSATYRRSTLLMHLREDERASTQAPLHSNEEASEDGGVAGSEERETKGADEEKEVFIGSTIRRRSLSTRQRQRGSAVKGSAASAERHLLATKAGEDDQGFSPFIQSPSRSLVFYEACSPSDTEASSDSPLDRRGSRRRRSSSSDRRSSDGGRSLGAALDEAAFAAPTASATLAESPEAVTHSWTGRLSLRSLLSSIGGHSEAPLLDKEKRA</sequence>
<dbReference type="PANTHER" id="PTHR34755">
    <property type="entry name" value="SERINE/ARGININE REPETITIVE MATRIX PROTEIN 3-RELATED"/>
    <property type="match status" value="1"/>
</dbReference>
<dbReference type="EMBL" id="RHLC01000009">
    <property type="protein sequence ID" value="TPP43831.1"/>
    <property type="molecule type" value="Genomic_DNA"/>
</dbReference>
<organism evidence="5 6">
    <name type="scientific">Leishmania donovani</name>
    <dbReference type="NCBI Taxonomy" id="5661"/>
    <lineage>
        <taxon>Eukaryota</taxon>
        <taxon>Discoba</taxon>
        <taxon>Euglenozoa</taxon>
        <taxon>Kinetoplastea</taxon>
        <taxon>Metakinetoplastina</taxon>
        <taxon>Trypanosomatida</taxon>
        <taxon>Trypanosomatidae</taxon>
        <taxon>Leishmaniinae</taxon>
        <taxon>Leishmania</taxon>
    </lineage>
</organism>
<feature type="region of interest" description="Disordered" evidence="3">
    <location>
        <begin position="1764"/>
        <end position="1799"/>
    </location>
</feature>
<proteinExistence type="predicted"/>
<evidence type="ECO:0000256" key="3">
    <source>
        <dbReference type="SAM" id="MobiDB-lite"/>
    </source>
</evidence>
<feature type="compositionally biased region" description="Low complexity" evidence="3">
    <location>
        <begin position="1132"/>
        <end position="1142"/>
    </location>
</feature>
<dbReference type="InterPro" id="IPR027417">
    <property type="entry name" value="P-loop_NTPase"/>
</dbReference>
<dbReference type="PROSITE" id="PS51424">
    <property type="entry name" value="ROC"/>
    <property type="match status" value="1"/>
</dbReference>
<dbReference type="VEuPathDB" id="TriTrypDB:LDHU3_32.4110"/>
<dbReference type="PANTHER" id="PTHR34755:SF4">
    <property type="entry name" value="F-BOX DOMAIN-CONTAINING PROTEIN"/>
    <property type="match status" value="1"/>
</dbReference>
<reference evidence="6" key="1">
    <citation type="submission" date="2019-02" db="EMBL/GenBank/DDBJ databases">
        <title>FDA dAtabase for Regulatory Grade micrObial Sequences (FDA-ARGOS): Supporting development and validation of Infectious Disease Dx tests.</title>
        <authorList>
            <person name="Duncan R."/>
            <person name="Fisher C."/>
            <person name="Tallon L."/>
            <person name="Sadzewicz L."/>
            <person name="Sengamalay N."/>
            <person name="Ott S."/>
            <person name="Godinez A."/>
            <person name="Nagaraj S."/>
            <person name="Vavikolanu K."/>
            <person name="Nadendla S."/>
            <person name="Aluvathingal J."/>
            <person name="Sichtig H."/>
        </authorList>
    </citation>
    <scope>NUCLEOTIDE SEQUENCE [LARGE SCALE GENOMIC DNA]</scope>
    <source>
        <strain evidence="6">FDAARGOS_361</strain>
    </source>
</reference>
<dbReference type="VEuPathDB" id="TriTrypDB:LdCL_320038400"/>
<feature type="compositionally biased region" description="Low complexity" evidence="3">
    <location>
        <begin position="1892"/>
        <end position="1916"/>
    </location>
</feature>
<feature type="compositionally biased region" description="Basic and acidic residues" evidence="3">
    <location>
        <begin position="1951"/>
        <end position="1960"/>
    </location>
</feature>
<feature type="region of interest" description="Disordered" evidence="3">
    <location>
        <begin position="1888"/>
        <end position="1916"/>
    </location>
</feature>
<evidence type="ECO:0000259" key="4">
    <source>
        <dbReference type="PROSITE" id="PS51424"/>
    </source>
</evidence>
<evidence type="ECO:0000256" key="1">
    <source>
        <dbReference type="ARBA" id="ARBA00022737"/>
    </source>
</evidence>
<feature type="region of interest" description="Disordered" evidence="3">
    <location>
        <begin position="1928"/>
        <end position="1993"/>
    </location>
</feature>
<feature type="region of interest" description="Disordered" evidence="3">
    <location>
        <begin position="1467"/>
        <end position="1520"/>
    </location>
</feature>
<keyword evidence="2" id="KW-0547">Nucleotide-binding</keyword>
<comment type="caution">
    <text evidence="5">The sequence shown here is derived from an EMBL/GenBank/DDBJ whole genome shotgun (WGS) entry which is preliminary data.</text>
</comment>
<feature type="compositionally biased region" description="Basic residues" evidence="3">
    <location>
        <begin position="1971"/>
        <end position="1982"/>
    </location>
</feature>
<feature type="compositionally biased region" description="Low complexity" evidence="3">
    <location>
        <begin position="1213"/>
        <end position="1222"/>
    </location>
</feature>
<feature type="compositionally biased region" description="Low complexity" evidence="3">
    <location>
        <begin position="1496"/>
        <end position="1508"/>
    </location>
</feature>
<feature type="region of interest" description="Disordered" evidence="3">
    <location>
        <begin position="1110"/>
        <end position="1142"/>
    </location>
</feature>
<evidence type="ECO:0000256" key="2">
    <source>
        <dbReference type="ARBA" id="ARBA00022741"/>
    </source>
</evidence>
<evidence type="ECO:0000313" key="6">
    <source>
        <dbReference type="Proteomes" id="UP000318447"/>
    </source>
</evidence>
<dbReference type="GO" id="GO:0000166">
    <property type="term" value="F:nucleotide binding"/>
    <property type="evidence" value="ECO:0007669"/>
    <property type="project" value="UniProtKB-KW"/>
</dbReference>
<feature type="region of interest" description="Disordered" evidence="3">
    <location>
        <begin position="1212"/>
        <end position="1239"/>
    </location>
</feature>
<dbReference type="Gene3D" id="3.40.50.300">
    <property type="entry name" value="P-loop containing nucleotide triphosphate hydrolases"/>
    <property type="match status" value="1"/>
</dbReference>
<dbReference type="VEuPathDB" id="TriTrypDB:LdBPK_323240.1"/>
<feature type="region of interest" description="Disordered" evidence="3">
    <location>
        <begin position="1"/>
        <end position="112"/>
    </location>
</feature>
<feature type="compositionally biased region" description="Basic and acidic residues" evidence="3">
    <location>
        <begin position="1775"/>
        <end position="1786"/>
    </location>
</feature>
<dbReference type="InterPro" id="IPR052109">
    <property type="entry name" value="SRRM_Domain-Containing"/>
</dbReference>
<evidence type="ECO:0000313" key="5">
    <source>
        <dbReference type="EMBL" id="TPP43831.1"/>
    </source>
</evidence>
<accession>A0A504X3Y5</accession>